<evidence type="ECO:0000313" key="2">
    <source>
        <dbReference type="EMBL" id="CAD9106971.1"/>
    </source>
</evidence>
<dbReference type="EMBL" id="HBGE01017382">
    <property type="protein sequence ID" value="CAD9106971.1"/>
    <property type="molecule type" value="Transcribed_RNA"/>
</dbReference>
<feature type="compositionally biased region" description="Basic and acidic residues" evidence="1">
    <location>
        <begin position="26"/>
        <end position="37"/>
    </location>
</feature>
<organism evidence="2">
    <name type="scientific">Alexandrium catenella</name>
    <name type="common">Red tide dinoflagellate</name>
    <name type="synonym">Gonyaulax catenella</name>
    <dbReference type="NCBI Taxonomy" id="2925"/>
    <lineage>
        <taxon>Eukaryota</taxon>
        <taxon>Sar</taxon>
        <taxon>Alveolata</taxon>
        <taxon>Dinophyceae</taxon>
        <taxon>Gonyaulacales</taxon>
        <taxon>Pyrocystaceae</taxon>
        <taxon>Alexandrium</taxon>
    </lineage>
</organism>
<feature type="compositionally biased region" description="Polar residues" evidence="1">
    <location>
        <begin position="194"/>
        <end position="204"/>
    </location>
</feature>
<sequence length="226" mass="24377">MTSSTKVKLHTSSTCRSAPTFSFTSRNKETDPEERPGPGKYGVPSVKEKYKSSPSFGFGSSKREFTKEWKGLPGPGAHTPFDPNQTSPMWGFGSGARIPKPKDTGVPAPGKYNLPAALNPRNMSLGGRHEGPKRKSSLPGPGAYMPQHDQVEHTPLRVSLGSESRDKNGWTKSFSCAPGPGTYPTLQEMGGNVATRSCPNFSFQSRRKPAKSDASPGPSQTLYSQF</sequence>
<evidence type="ECO:0000256" key="1">
    <source>
        <dbReference type="SAM" id="MobiDB-lite"/>
    </source>
</evidence>
<reference evidence="2" key="1">
    <citation type="submission" date="2021-01" db="EMBL/GenBank/DDBJ databases">
        <authorList>
            <person name="Corre E."/>
            <person name="Pelletier E."/>
            <person name="Niang G."/>
            <person name="Scheremetjew M."/>
            <person name="Finn R."/>
            <person name="Kale V."/>
            <person name="Holt S."/>
            <person name="Cochrane G."/>
            <person name="Meng A."/>
            <person name="Brown T."/>
            <person name="Cohen L."/>
        </authorList>
    </citation>
    <scope>NUCLEOTIDE SEQUENCE</scope>
    <source>
        <strain evidence="2">OF101</strain>
    </source>
</reference>
<dbReference type="AlphaFoldDB" id="A0A7S1LMR0"/>
<accession>A0A7S1LMR0</accession>
<dbReference type="InterPro" id="IPR010736">
    <property type="entry name" value="SHIPPO-rpt"/>
</dbReference>
<feature type="compositionally biased region" description="Polar residues" evidence="1">
    <location>
        <begin position="1"/>
        <end position="25"/>
    </location>
</feature>
<proteinExistence type="predicted"/>
<gene>
    <name evidence="2" type="ORF">ACAT0790_LOCUS10351</name>
</gene>
<dbReference type="Pfam" id="PF07004">
    <property type="entry name" value="SHIPPO-rpt"/>
    <property type="match status" value="4"/>
</dbReference>
<feature type="region of interest" description="Disordered" evidence="1">
    <location>
        <begin position="161"/>
        <end position="226"/>
    </location>
</feature>
<dbReference type="PANTHER" id="PTHR21580:SF28">
    <property type="entry name" value="BOREALIN N-TERMINAL DOMAIN-CONTAINING PROTEIN-RELATED"/>
    <property type="match status" value="1"/>
</dbReference>
<dbReference type="PANTHER" id="PTHR21580">
    <property type="entry name" value="SHIPPO-1-RELATED"/>
    <property type="match status" value="1"/>
</dbReference>
<feature type="compositionally biased region" description="Basic and acidic residues" evidence="1">
    <location>
        <begin position="61"/>
        <end position="70"/>
    </location>
</feature>
<dbReference type="InterPro" id="IPR051291">
    <property type="entry name" value="CIMAP"/>
</dbReference>
<name>A0A7S1LMR0_ALECA</name>
<feature type="region of interest" description="Disordered" evidence="1">
    <location>
        <begin position="1"/>
        <end position="148"/>
    </location>
</feature>
<feature type="compositionally biased region" description="Polar residues" evidence="1">
    <location>
        <begin position="217"/>
        <end position="226"/>
    </location>
</feature>
<protein>
    <submittedName>
        <fullName evidence="2">Uncharacterized protein</fullName>
    </submittedName>
</protein>